<keyword evidence="3" id="KW-1185">Reference proteome</keyword>
<proteinExistence type="predicted"/>
<dbReference type="Pfam" id="PF01841">
    <property type="entry name" value="Transglut_core"/>
    <property type="match status" value="1"/>
</dbReference>
<dbReference type="InterPro" id="IPR002931">
    <property type="entry name" value="Transglutaminase-like"/>
</dbReference>
<protein>
    <submittedName>
        <fullName evidence="2">Transglutaminase-like putative cysteine protease</fullName>
    </submittedName>
</protein>
<gene>
    <name evidence="2" type="ORF">DES32_2702</name>
</gene>
<name>A0A3D9YUJ3_9HYPH</name>
<evidence type="ECO:0000259" key="1">
    <source>
        <dbReference type="SMART" id="SM00460"/>
    </source>
</evidence>
<feature type="domain" description="Transglutaminase-like" evidence="1">
    <location>
        <begin position="162"/>
        <end position="228"/>
    </location>
</feature>
<dbReference type="Proteomes" id="UP000256900">
    <property type="component" value="Unassembled WGS sequence"/>
</dbReference>
<sequence length="277" mass="31522">MIRIKVGCHLNFEFPQPTPMIVLLSVHYSRVSDLEQPDYIITRPSVPLEGYRDSFGNWCCRFVAPAGHFEILTDAVVRDSGEWDMATHDAVQHPVEQLPTDAIQYLLASRYCETDRLMDEAWRLFGNMPAGWARVQAICDYVHDLMTFGYEYSRPTRTAYEAYFERRGVCRDYAHLAVTFCRCLNIPTRYCTGYITDIGLPPPYEAMDFAAWMEVYLGGRWHVFDPRNNAPRIGRILVAHGRDAADVPLTHSFGPSILSKFTVWAEEVAPLVAAASA</sequence>
<comment type="caution">
    <text evidence="2">The sequence shown here is derived from an EMBL/GenBank/DDBJ whole genome shotgun (WGS) entry which is preliminary data.</text>
</comment>
<dbReference type="PANTHER" id="PTHR33490:SF12">
    <property type="entry name" value="BLL5557 PROTEIN"/>
    <property type="match status" value="1"/>
</dbReference>
<dbReference type="GO" id="GO:0006508">
    <property type="term" value="P:proteolysis"/>
    <property type="evidence" value="ECO:0007669"/>
    <property type="project" value="UniProtKB-KW"/>
</dbReference>
<evidence type="ECO:0000313" key="2">
    <source>
        <dbReference type="EMBL" id="REF84592.1"/>
    </source>
</evidence>
<keyword evidence="2" id="KW-0645">Protease</keyword>
<keyword evidence="2" id="KW-0378">Hydrolase</keyword>
<reference evidence="2 3" key="1">
    <citation type="submission" date="2018-08" db="EMBL/GenBank/DDBJ databases">
        <title>Genomic Encyclopedia of Type Strains, Phase IV (KMG-IV): sequencing the most valuable type-strain genomes for metagenomic binning, comparative biology and taxonomic classification.</title>
        <authorList>
            <person name="Goeker M."/>
        </authorList>
    </citation>
    <scope>NUCLEOTIDE SEQUENCE [LARGE SCALE GENOMIC DNA]</scope>
    <source>
        <strain evidence="2 3">BW863</strain>
    </source>
</reference>
<dbReference type="AlphaFoldDB" id="A0A3D9YUJ3"/>
<dbReference type="Gene3D" id="3.10.620.30">
    <property type="match status" value="1"/>
</dbReference>
<dbReference type="PANTHER" id="PTHR33490">
    <property type="entry name" value="BLR5614 PROTEIN-RELATED"/>
    <property type="match status" value="1"/>
</dbReference>
<dbReference type="SMART" id="SM00460">
    <property type="entry name" value="TGc"/>
    <property type="match status" value="1"/>
</dbReference>
<dbReference type="SUPFAM" id="SSF54001">
    <property type="entry name" value="Cysteine proteinases"/>
    <property type="match status" value="1"/>
</dbReference>
<dbReference type="InterPro" id="IPR038765">
    <property type="entry name" value="Papain-like_cys_pep_sf"/>
</dbReference>
<accession>A0A3D9YUJ3</accession>
<evidence type="ECO:0000313" key="3">
    <source>
        <dbReference type="Proteomes" id="UP000256900"/>
    </source>
</evidence>
<dbReference type="EMBL" id="QUMO01000004">
    <property type="protein sequence ID" value="REF84592.1"/>
    <property type="molecule type" value="Genomic_DNA"/>
</dbReference>
<dbReference type="GO" id="GO:0008233">
    <property type="term" value="F:peptidase activity"/>
    <property type="evidence" value="ECO:0007669"/>
    <property type="project" value="UniProtKB-KW"/>
</dbReference>
<dbReference type="Gene3D" id="2.60.40.2250">
    <property type="match status" value="1"/>
</dbReference>
<organism evidence="2 3">
    <name type="scientific">Methylovirgula ligni</name>
    <dbReference type="NCBI Taxonomy" id="569860"/>
    <lineage>
        <taxon>Bacteria</taxon>
        <taxon>Pseudomonadati</taxon>
        <taxon>Pseudomonadota</taxon>
        <taxon>Alphaproteobacteria</taxon>
        <taxon>Hyphomicrobiales</taxon>
        <taxon>Beijerinckiaceae</taxon>
        <taxon>Methylovirgula</taxon>
    </lineage>
</organism>